<dbReference type="Pfam" id="PF00702">
    <property type="entry name" value="Hydrolase"/>
    <property type="match status" value="1"/>
</dbReference>
<dbReference type="PANTHER" id="PTHR47478:SF1">
    <property type="entry name" value="PYRIMIDINE 5'-NUCLEOTIDASE YJJG"/>
    <property type="match status" value="1"/>
</dbReference>
<proteinExistence type="predicted"/>
<dbReference type="GO" id="GO:0016787">
    <property type="term" value="F:hydrolase activity"/>
    <property type="evidence" value="ECO:0007669"/>
    <property type="project" value="UniProtKB-KW"/>
</dbReference>
<dbReference type="HOGENOM" id="CLU_045011_8_1_9"/>
<evidence type="ECO:0000313" key="2">
    <source>
        <dbReference type="Proteomes" id="UP000001401"/>
    </source>
</evidence>
<dbReference type="EMBL" id="CP002394">
    <property type="protein sequence ID" value="ADU29921.1"/>
    <property type="molecule type" value="Genomic_DNA"/>
</dbReference>
<dbReference type="InterPro" id="IPR052550">
    <property type="entry name" value="Pyrimidine_5'-ntase_YjjG"/>
</dbReference>
<dbReference type="InterPro" id="IPR036412">
    <property type="entry name" value="HAD-like_sf"/>
</dbReference>
<gene>
    <name evidence="1" type="ordered locus">Bcell_1658</name>
</gene>
<dbReference type="SFLD" id="SFLDS00003">
    <property type="entry name" value="Haloacid_Dehalogenase"/>
    <property type="match status" value="1"/>
</dbReference>
<dbReference type="KEGG" id="bco:Bcell_1658"/>
<dbReference type="AlphaFoldDB" id="E6TWX1"/>
<evidence type="ECO:0000313" key="1">
    <source>
        <dbReference type="EMBL" id="ADU29921.1"/>
    </source>
</evidence>
<organism evidence="1 2">
    <name type="scientific">Evansella cellulosilytica (strain ATCC 21833 / DSM 2522 / FERM P-1141 / JCM 9156 / N-4)</name>
    <name type="common">Bacillus cellulosilyticus</name>
    <dbReference type="NCBI Taxonomy" id="649639"/>
    <lineage>
        <taxon>Bacteria</taxon>
        <taxon>Bacillati</taxon>
        <taxon>Bacillota</taxon>
        <taxon>Bacilli</taxon>
        <taxon>Bacillales</taxon>
        <taxon>Bacillaceae</taxon>
        <taxon>Evansella</taxon>
    </lineage>
</organism>
<dbReference type="InterPro" id="IPR023214">
    <property type="entry name" value="HAD_sf"/>
</dbReference>
<keyword evidence="1" id="KW-0378">Hydrolase</keyword>
<name>E6TWX1_EVAC2</name>
<sequence length="246" mass="29577">MTWKAVFFDLDNTLYSHEKAFEAAIEWCYKVFIRKKVVDHECSFTKFFKVFKKNCDIFWPLYEQKKLSRVEYKRVRFNETMKSLHLPFDEKDADLFHQEYEDVVGSYSEAYPGLYDLFTFLNTCKIKYGIITNGNVKVQNSKMNKLKLRRWIPEKYIFISEQIGFHKPDYRLFSFVKESVNMKNEECIYIGDSWSQDVVGAKNAGWDAIFLNTRNEERKTDHEVIKELYTLHDVKNYFFHSYKGSF</sequence>
<dbReference type="Proteomes" id="UP000001401">
    <property type="component" value="Chromosome"/>
</dbReference>
<keyword evidence="2" id="KW-1185">Reference proteome</keyword>
<dbReference type="SUPFAM" id="SSF56784">
    <property type="entry name" value="HAD-like"/>
    <property type="match status" value="1"/>
</dbReference>
<dbReference type="eggNOG" id="COG1011">
    <property type="taxonomic scope" value="Bacteria"/>
</dbReference>
<dbReference type="SFLD" id="SFLDG01129">
    <property type="entry name" value="C1.5:_HAD__Beta-PGM__Phosphata"/>
    <property type="match status" value="1"/>
</dbReference>
<dbReference type="Gene3D" id="3.40.50.1000">
    <property type="entry name" value="HAD superfamily/HAD-like"/>
    <property type="match status" value="1"/>
</dbReference>
<dbReference type="NCBIfam" id="TIGR01549">
    <property type="entry name" value="HAD-SF-IA-v1"/>
    <property type="match status" value="1"/>
</dbReference>
<dbReference type="InterPro" id="IPR023198">
    <property type="entry name" value="PGP-like_dom2"/>
</dbReference>
<reference evidence="1" key="1">
    <citation type="submission" date="2010-12" db="EMBL/GenBank/DDBJ databases">
        <title>Complete sequence of Bacillus cellulosilyticus DSM 2522.</title>
        <authorList>
            <consortium name="US DOE Joint Genome Institute"/>
            <person name="Lucas S."/>
            <person name="Copeland A."/>
            <person name="Lapidus A."/>
            <person name="Cheng J.-F."/>
            <person name="Bruce D."/>
            <person name="Goodwin L."/>
            <person name="Pitluck S."/>
            <person name="Chertkov O."/>
            <person name="Detter J.C."/>
            <person name="Han C."/>
            <person name="Tapia R."/>
            <person name="Land M."/>
            <person name="Hauser L."/>
            <person name="Jeffries C."/>
            <person name="Kyrpides N."/>
            <person name="Ivanova N."/>
            <person name="Mikhailova N."/>
            <person name="Brumm P."/>
            <person name="Mead D."/>
            <person name="Woyke T."/>
        </authorList>
    </citation>
    <scope>NUCLEOTIDE SEQUENCE [LARGE SCALE GENOMIC DNA]</scope>
    <source>
        <strain evidence="1">DSM 2522</strain>
    </source>
</reference>
<dbReference type="PANTHER" id="PTHR47478">
    <property type="match status" value="1"/>
</dbReference>
<protein>
    <submittedName>
        <fullName evidence="1">HAD-superfamily hydrolase, subfamily IA, variant 1</fullName>
    </submittedName>
</protein>
<dbReference type="STRING" id="649639.Bcell_1658"/>
<dbReference type="InterPro" id="IPR006439">
    <property type="entry name" value="HAD-SF_hydro_IA"/>
</dbReference>
<accession>E6TWX1</accession>
<dbReference type="Gene3D" id="1.10.150.240">
    <property type="entry name" value="Putative phosphatase, domain 2"/>
    <property type="match status" value="1"/>
</dbReference>